<organism evidence="8 9">
    <name type="scientific">Tsukamurella sputi</name>
    <dbReference type="NCBI Taxonomy" id="2591848"/>
    <lineage>
        <taxon>Bacteria</taxon>
        <taxon>Bacillati</taxon>
        <taxon>Actinomycetota</taxon>
        <taxon>Actinomycetes</taxon>
        <taxon>Mycobacteriales</taxon>
        <taxon>Tsukamurellaceae</taxon>
        <taxon>Tsukamurella</taxon>
    </lineage>
</organism>
<accession>A0A5C5RKD5</accession>
<keyword evidence="3" id="KW-0201">Cytochrome c-type biogenesis</keyword>
<evidence type="ECO:0000256" key="6">
    <source>
        <dbReference type="SAM" id="Phobius"/>
    </source>
</evidence>
<keyword evidence="4 6" id="KW-1133">Transmembrane helix</keyword>
<dbReference type="PANTHER" id="PTHR30071">
    <property type="entry name" value="HEME EXPORTER PROTEIN C"/>
    <property type="match status" value="1"/>
</dbReference>
<gene>
    <name evidence="8" type="primary">ccsB</name>
    <name evidence="8" type="ORF">FK268_16995</name>
</gene>
<keyword evidence="9" id="KW-1185">Reference proteome</keyword>
<dbReference type="Proteomes" id="UP000319792">
    <property type="component" value="Unassembled WGS sequence"/>
</dbReference>
<dbReference type="NCBIfam" id="TIGR03144">
    <property type="entry name" value="cytochr_II_ccsB"/>
    <property type="match status" value="1"/>
</dbReference>
<dbReference type="GO" id="GO:0020037">
    <property type="term" value="F:heme binding"/>
    <property type="evidence" value="ECO:0007669"/>
    <property type="project" value="InterPro"/>
</dbReference>
<evidence type="ECO:0000256" key="4">
    <source>
        <dbReference type="ARBA" id="ARBA00022989"/>
    </source>
</evidence>
<feature type="transmembrane region" description="Helical" evidence="6">
    <location>
        <begin position="175"/>
        <end position="203"/>
    </location>
</feature>
<dbReference type="InterPro" id="IPR002541">
    <property type="entry name" value="Cyt_c_assembly"/>
</dbReference>
<dbReference type="PANTHER" id="PTHR30071:SF1">
    <property type="entry name" value="CYTOCHROME B_B6 PROTEIN-RELATED"/>
    <property type="match status" value="1"/>
</dbReference>
<feature type="domain" description="Cytochrome c assembly protein" evidence="7">
    <location>
        <begin position="112"/>
        <end position="326"/>
    </location>
</feature>
<dbReference type="GO" id="GO:0017004">
    <property type="term" value="P:cytochrome complex assembly"/>
    <property type="evidence" value="ECO:0007669"/>
    <property type="project" value="UniProtKB-KW"/>
</dbReference>
<dbReference type="InterPro" id="IPR045062">
    <property type="entry name" value="Cyt_c_biogenesis_CcsA/CcmC"/>
</dbReference>
<sequence length="330" mass="35311">METTNTTLAGYAETMFLSATAIYAVALILLVVELATTRVSATTARDRKRELVAAGGAPIATESAPGIVVDDGPRVSRSERIGRMGYAVVIAGLLLHVASIVSRGIATGRMPWGNMYEFVTITCAGAVLAAVVMLRKSETRPILVFVLVPVLMLMFVAESVLYTTAGPVVPALKSYWLAIHVSIVSVGSGIFLVSGVASLLYLLKRKYELPDGTVEAPSGPFGRLVEALPSAQVLDRVAYGTVIVAFPLFSAGVICGAIWAEAAWGRPWGWDPKETVSFVSWVIYAAYLHARATAVWRKAAPYLNLLGFATMVFNLFFINYVVSGLHSYAG</sequence>
<feature type="transmembrane region" description="Helical" evidence="6">
    <location>
        <begin position="302"/>
        <end position="322"/>
    </location>
</feature>
<feature type="transmembrane region" description="Helical" evidence="6">
    <location>
        <begin position="142"/>
        <end position="163"/>
    </location>
</feature>
<feature type="transmembrane region" description="Helical" evidence="6">
    <location>
        <begin position="272"/>
        <end position="290"/>
    </location>
</feature>
<name>A0A5C5RKD5_9ACTN</name>
<evidence type="ECO:0000256" key="2">
    <source>
        <dbReference type="ARBA" id="ARBA00022692"/>
    </source>
</evidence>
<feature type="transmembrane region" description="Helical" evidence="6">
    <location>
        <begin position="20"/>
        <end position="41"/>
    </location>
</feature>
<evidence type="ECO:0000313" key="8">
    <source>
        <dbReference type="EMBL" id="TWS23082.1"/>
    </source>
</evidence>
<comment type="subcellular location">
    <subcellularLocation>
        <location evidence="1">Membrane</location>
        <topology evidence="1">Multi-pass membrane protein</topology>
    </subcellularLocation>
</comment>
<dbReference type="RefSeq" id="WP_146436206.1">
    <property type="nucleotide sequence ID" value="NZ_VIGV01000005.1"/>
</dbReference>
<evidence type="ECO:0000313" key="9">
    <source>
        <dbReference type="Proteomes" id="UP000319792"/>
    </source>
</evidence>
<feature type="transmembrane region" description="Helical" evidence="6">
    <location>
        <begin position="84"/>
        <end position="106"/>
    </location>
</feature>
<comment type="caution">
    <text evidence="8">The sequence shown here is derived from an EMBL/GenBank/DDBJ whole genome shotgun (WGS) entry which is preliminary data.</text>
</comment>
<evidence type="ECO:0000256" key="1">
    <source>
        <dbReference type="ARBA" id="ARBA00004141"/>
    </source>
</evidence>
<evidence type="ECO:0000256" key="3">
    <source>
        <dbReference type="ARBA" id="ARBA00022748"/>
    </source>
</evidence>
<feature type="transmembrane region" description="Helical" evidence="6">
    <location>
        <begin position="118"/>
        <end position="135"/>
    </location>
</feature>
<dbReference type="InterPro" id="IPR017562">
    <property type="entry name" value="Cyt_c_biogenesis_CcsA"/>
</dbReference>
<reference evidence="8 9" key="1">
    <citation type="submission" date="2019-06" db="EMBL/GenBank/DDBJ databases">
        <authorList>
            <person name="Teng J.L.L."/>
            <person name="Lee H.H."/>
            <person name="Lau S.K.P."/>
            <person name="Woo P.C.Y."/>
        </authorList>
    </citation>
    <scope>NUCLEOTIDE SEQUENCE [LARGE SCALE GENOMIC DNA]</scope>
    <source>
        <strain evidence="8 9">HKU70</strain>
    </source>
</reference>
<evidence type="ECO:0000259" key="7">
    <source>
        <dbReference type="Pfam" id="PF01578"/>
    </source>
</evidence>
<dbReference type="OrthoDB" id="9814290at2"/>
<evidence type="ECO:0000256" key="5">
    <source>
        <dbReference type="ARBA" id="ARBA00023136"/>
    </source>
</evidence>
<dbReference type="EMBL" id="VIGV01000005">
    <property type="protein sequence ID" value="TWS23082.1"/>
    <property type="molecule type" value="Genomic_DNA"/>
</dbReference>
<dbReference type="Pfam" id="PF01578">
    <property type="entry name" value="Cytochrom_C_asm"/>
    <property type="match status" value="1"/>
</dbReference>
<reference evidence="8 9" key="2">
    <citation type="submission" date="2019-08" db="EMBL/GenBank/DDBJ databases">
        <title>Tsukamurella conjunctivitidis sp. nov., Tsukamurella assacharolytica sp. nov. and Tsukamurella sputae sp. nov. isolated from patients with conjunctivitis, bacteraemia (lymphoma) and respiratory infection (sputum) in Hong Kong.</title>
        <authorList>
            <person name="Fok K.M.N."/>
            <person name="Fong J.Y.H."/>
        </authorList>
    </citation>
    <scope>NUCLEOTIDE SEQUENCE [LARGE SCALE GENOMIC DNA]</scope>
    <source>
        <strain evidence="8 9">HKU70</strain>
    </source>
</reference>
<keyword evidence="2 6" id="KW-0812">Transmembrane</keyword>
<dbReference type="GO" id="GO:0005886">
    <property type="term" value="C:plasma membrane"/>
    <property type="evidence" value="ECO:0007669"/>
    <property type="project" value="TreeGrafter"/>
</dbReference>
<keyword evidence="5 6" id="KW-0472">Membrane</keyword>
<proteinExistence type="predicted"/>
<feature type="transmembrane region" description="Helical" evidence="6">
    <location>
        <begin position="237"/>
        <end position="260"/>
    </location>
</feature>
<dbReference type="AlphaFoldDB" id="A0A5C5RKD5"/>
<protein>
    <submittedName>
        <fullName evidence="8">C-type cytochrome biogenesis protein CcsB</fullName>
    </submittedName>
</protein>